<organism evidence="2 3">
    <name type="scientific">Dipodomys ordii</name>
    <name type="common">Ord's kangaroo rat</name>
    <dbReference type="NCBI Taxonomy" id="10020"/>
    <lineage>
        <taxon>Eukaryota</taxon>
        <taxon>Metazoa</taxon>
        <taxon>Chordata</taxon>
        <taxon>Craniata</taxon>
        <taxon>Vertebrata</taxon>
        <taxon>Euteleostomi</taxon>
        <taxon>Mammalia</taxon>
        <taxon>Eutheria</taxon>
        <taxon>Euarchontoglires</taxon>
        <taxon>Glires</taxon>
        <taxon>Rodentia</taxon>
        <taxon>Castorimorpha</taxon>
        <taxon>Heteromyidae</taxon>
        <taxon>Dipodomyinae</taxon>
        <taxon>Dipodomys</taxon>
    </lineage>
</organism>
<dbReference type="InterPro" id="IPR027822">
    <property type="entry name" value="DUF4641"/>
</dbReference>
<dbReference type="Pfam" id="PF15483">
    <property type="entry name" value="DUF4641"/>
    <property type="match status" value="1"/>
</dbReference>
<feature type="region of interest" description="Disordered" evidence="1">
    <location>
        <begin position="415"/>
        <end position="439"/>
    </location>
</feature>
<dbReference type="RefSeq" id="XP_012891390.1">
    <property type="nucleotide sequence ID" value="XM_013035936.1"/>
</dbReference>
<proteinExistence type="predicted"/>
<evidence type="ECO:0000313" key="3">
    <source>
        <dbReference type="RefSeq" id="XP_012891390.1"/>
    </source>
</evidence>
<feature type="compositionally biased region" description="Basic and acidic residues" evidence="1">
    <location>
        <begin position="204"/>
        <end position="216"/>
    </location>
</feature>
<dbReference type="AlphaFoldDB" id="A0A1S3GRS6"/>
<keyword evidence="2" id="KW-1185">Reference proteome</keyword>
<feature type="region of interest" description="Disordered" evidence="1">
    <location>
        <begin position="189"/>
        <end position="294"/>
    </location>
</feature>
<evidence type="ECO:0000256" key="1">
    <source>
        <dbReference type="SAM" id="MobiDB-lite"/>
    </source>
</evidence>
<dbReference type="InParanoid" id="A0A1S3GRS6"/>
<dbReference type="Proteomes" id="UP000081671">
    <property type="component" value="Unplaced"/>
</dbReference>
<protein>
    <submittedName>
        <fullName evidence="3">Uncharacterized protein CXorf49 homolog</fullName>
    </submittedName>
</protein>
<gene>
    <name evidence="3" type="primary">LOC106000650</name>
</gene>
<feature type="compositionally biased region" description="Polar residues" evidence="1">
    <location>
        <begin position="218"/>
        <end position="230"/>
    </location>
</feature>
<dbReference type="PANTHER" id="PTHR31866:SF1">
    <property type="entry name" value="GENE 4779-RELATED"/>
    <property type="match status" value="1"/>
</dbReference>
<sequence length="637" mass="70421">MQTGCGSCSDGIEKRCADHAVTRTTVAPAGLRDMDTCHEMFGREQSFGAMGGKRYSLQRARQGDPRAPNLAGDLGPPQIVRDLLGPQGNNIDSGPKLETILSGGAEFQGGRGEASSLAKGRRDARYLVLHFNIEAMTFKNHSTYQVAQGQVRILKQESCAANLSANWAEAAPASRGRNMMVSSHIEAKLASTTGEQPSRPKFRRAWEEKKTAREASRMVSQKSQWSSSDNETSEEHHRKSYMSPRRRQSHRWSHRGQAETDSPKESESTTGNSDGQNEDIFYSMPGNLLPSSPQDLKTIKEKQRRLEETSCKIKQSVIKKYPEAAAAGDMLIGSCIKKVTEEQKLLERPLRGTLGRNTTSSRQMTKIPPLEAAAFPLISGVPPSGDLKAPSTLHPGQKQYKQGNTLKKCGAWQRRKSYPVAREDDEANRDPGLQAQPPKYRSFYQQFKSDYYTRNSPVQMKQGDITPKDHATSDYQEPLLEKSQQTSGQHGCPRCRMMYSDIVKLKEQLGMMGPGEEARVGLEKSGFLGAVAIQTFIEKFQFLQCHPRSMTICAQQDEDFCSLSVLVAGAQIPPNSHLEDVVVPGLVSTMSLPDIPGVISTDTLIKDPKVEGNNLKNFNNHDRKCAVGDDALFEMGI</sequence>
<dbReference type="OrthoDB" id="9629060at2759"/>
<dbReference type="PANTHER" id="PTHR31866">
    <property type="entry name" value="GENE 4779-RELATED"/>
    <property type="match status" value="1"/>
</dbReference>
<evidence type="ECO:0000313" key="2">
    <source>
        <dbReference type="Proteomes" id="UP000081671"/>
    </source>
</evidence>
<name>A0A1S3GRS6_DIPOR</name>
<feature type="compositionally biased region" description="Basic residues" evidence="1">
    <location>
        <begin position="238"/>
        <end position="254"/>
    </location>
</feature>
<feature type="compositionally biased region" description="Basic and acidic residues" evidence="1">
    <location>
        <begin position="256"/>
        <end position="267"/>
    </location>
</feature>
<reference evidence="3" key="1">
    <citation type="submission" date="2025-08" db="UniProtKB">
        <authorList>
            <consortium name="RefSeq"/>
        </authorList>
    </citation>
    <scope>IDENTIFICATION</scope>
    <source>
        <tissue evidence="3">Kidney</tissue>
    </source>
</reference>
<dbReference type="KEGG" id="dord:106000650"/>
<accession>A0A1S3GRS6</accession>
<dbReference type="GeneID" id="106000650"/>